<feature type="region of interest" description="Disordered" evidence="5">
    <location>
        <begin position="201"/>
        <end position="315"/>
    </location>
</feature>
<dbReference type="SUPFAM" id="SSF51316">
    <property type="entry name" value="Mss4-like"/>
    <property type="match status" value="1"/>
</dbReference>
<dbReference type="EC" id="1.8.4.12" evidence="2"/>
<dbReference type="InterPro" id="IPR002579">
    <property type="entry name" value="Met_Sox_Rdtase_MsrB_dom"/>
</dbReference>
<accession>A0A5J4Z3H0</accession>
<evidence type="ECO:0000256" key="3">
    <source>
        <dbReference type="ARBA" id="ARBA00023002"/>
    </source>
</evidence>
<evidence type="ECO:0000256" key="1">
    <source>
        <dbReference type="ARBA" id="ARBA00007174"/>
    </source>
</evidence>
<dbReference type="PANTHER" id="PTHR10173">
    <property type="entry name" value="METHIONINE SULFOXIDE REDUCTASE"/>
    <property type="match status" value="1"/>
</dbReference>
<feature type="region of interest" description="Disordered" evidence="5">
    <location>
        <begin position="1"/>
        <end position="22"/>
    </location>
</feature>
<sequence length="315" mass="33685">MADRAILSPGLKSPPPERDMKTASQRITLSGRLAVQDGIAKATGGPIDMYRARTRDEWKALLGRERYLVMRYRKFEPPGTGPYHDFEREACELDGLFVCYACKWVLFDIDAFQQTHSGWPAFTATLGEQVVKAYGDDTEGGMPFLEYFCAHCEGFLGKSLCTGGANTIQISGYAIELKKMSAEAKHTKLVELAIIPGDGRSANSKGGKISRGSSLKDLMRSSSNSAENSSRQASAEGKPKPAGRTSGILPYKFSGLAKSPDAAPRANSKNIAKPSLASPDGASSPSAETAKAPAQKKGLFSPRQASRNASTGGKP</sequence>
<evidence type="ECO:0000256" key="5">
    <source>
        <dbReference type="SAM" id="MobiDB-lite"/>
    </source>
</evidence>
<dbReference type="InterPro" id="IPR028427">
    <property type="entry name" value="Met_Sox_Rdtase_MsrB"/>
</dbReference>
<dbReference type="GO" id="GO:0033743">
    <property type="term" value="F:peptide-methionine (R)-S-oxide reductase activity"/>
    <property type="evidence" value="ECO:0007669"/>
    <property type="project" value="UniProtKB-EC"/>
</dbReference>
<dbReference type="PROSITE" id="PS51790">
    <property type="entry name" value="MSRB"/>
    <property type="match status" value="1"/>
</dbReference>
<dbReference type="GO" id="GO:0005737">
    <property type="term" value="C:cytoplasm"/>
    <property type="evidence" value="ECO:0007669"/>
    <property type="project" value="TreeGrafter"/>
</dbReference>
<dbReference type="PANTHER" id="PTHR10173:SF52">
    <property type="entry name" value="METHIONINE-R-SULFOXIDE REDUCTASE B1"/>
    <property type="match status" value="1"/>
</dbReference>
<dbReference type="InterPro" id="IPR011057">
    <property type="entry name" value="Mss4-like_sf"/>
</dbReference>
<evidence type="ECO:0000259" key="6">
    <source>
        <dbReference type="PROSITE" id="PS51790"/>
    </source>
</evidence>
<dbReference type="Pfam" id="PF01641">
    <property type="entry name" value="SelR"/>
    <property type="match status" value="1"/>
</dbReference>
<dbReference type="AlphaFoldDB" id="A0A5J4Z3H0"/>
<evidence type="ECO:0000256" key="2">
    <source>
        <dbReference type="ARBA" id="ARBA00012499"/>
    </source>
</evidence>
<evidence type="ECO:0000313" key="7">
    <source>
        <dbReference type="EMBL" id="KAA8497798.1"/>
    </source>
</evidence>
<dbReference type="OrthoDB" id="44061at2759"/>
<keyword evidence="3" id="KW-0560">Oxidoreductase</keyword>
<dbReference type="EMBL" id="VRMN01000001">
    <property type="protein sequence ID" value="KAA8497798.1"/>
    <property type="molecule type" value="Genomic_DNA"/>
</dbReference>
<comment type="catalytic activity">
    <reaction evidence="4">
        <text>L-methionyl-[protein] + [thioredoxin]-disulfide + H2O = L-methionyl-(R)-S-oxide-[protein] + [thioredoxin]-dithiol</text>
        <dbReference type="Rhea" id="RHEA:24164"/>
        <dbReference type="Rhea" id="RHEA-COMP:10698"/>
        <dbReference type="Rhea" id="RHEA-COMP:10700"/>
        <dbReference type="Rhea" id="RHEA-COMP:12313"/>
        <dbReference type="Rhea" id="RHEA-COMP:12314"/>
        <dbReference type="ChEBI" id="CHEBI:15377"/>
        <dbReference type="ChEBI" id="CHEBI:16044"/>
        <dbReference type="ChEBI" id="CHEBI:29950"/>
        <dbReference type="ChEBI" id="CHEBI:45764"/>
        <dbReference type="ChEBI" id="CHEBI:50058"/>
        <dbReference type="EC" id="1.8.4.12"/>
    </reaction>
</comment>
<feature type="domain" description="MsrB" evidence="6">
    <location>
        <begin position="55"/>
        <end position="185"/>
    </location>
</feature>
<evidence type="ECO:0000313" key="8">
    <source>
        <dbReference type="Proteomes" id="UP000324585"/>
    </source>
</evidence>
<dbReference type="Gene3D" id="2.170.150.20">
    <property type="entry name" value="Peptide methionine sulfoxide reductase"/>
    <property type="match status" value="1"/>
</dbReference>
<proteinExistence type="inferred from homology"/>
<evidence type="ECO:0000256" key="4">
    <source>
        <dbReference type="ARBA" id="ARBA00048488"/>
    </source>
</evidence>
<reference evidence="8" key="1">
    <citation type="journal article" date="2019" name="Nat. Commun.">
        <title>Expansion of phycobilisome linker gene families in mesophilic red algae.</title>
        <authorList>
            <person name="Lee J."/>
            <person name="Kim D."/>
            <person name="Bhattacharya D."/>
            <person name="Yoon H.S."/>
        </authorList>
    </citation>
    <scope>NUCLEOTIDE SEQUENCE [LARGE SCALE GENOMIC DNA]</scope>
    <source>
        <strain evidence="8">CCMP 1328</strain>
    </source>
</reference>
<gene>
    <name evidence="7" type="ORF">FVE85_5383</name>
</gene>
<name>A0A5J4Z3H0_PORPP</name>
<dbReference type="GO" id="GO:0006979">
    <property type="term" value="P:response to oxidative stress"/>
    <property type="evidence" value="ECO:0007669"/>
    <property type="project" value="InterPro"/>
</dbReference>
<feature type="compositionally biased region" description="Low complexity" evidence="5">
    <location>
        <begin position="220"/>
        <end position="236"/>
    </location>
</feature>
<dbReference type="GO" id="GO:0030091">
    <property type="term" value="P:protein repair"/>
    <property type="evidence" value="ECO:0007669"/>
    <property type="project" value="InterPro"/>
</dbReference>
<keyword evidence="8" id="KW-1185">Reference proteome</keyword>
<protein>
    <recommendedName>
        <fullName evidence="2">peptide-methionine (R)-S-oxide reductase</fullName>
        <ecNumber evidence="2">1.8.4.12</ecNumber>
    </recommendedName>
</protein>
<comment type="caution">
    <text evidence="7">The sequence shown here is derived from an EMBL/GenBank/DDBJ whole genome shotgun (WGS) entry which is preliminary data.</text>
</comment>
<comment type="similarity">
    <text evidence="1">Belongs to the MsrB Met sulfoxide reductase family.</text>
</comment>
<dbReference type="Proteomes" id="UP000324585">
    <property type="component" value="Unassembled WGS sequence"/>
</dbReference>
<organism evidence="7 8">
    <name type="scientific">Porphyridium purpureum</name>
    <name type="common">Red alga</name>
    <name type="synonym">Porphyridium cruentum</name>
    <dbReference type="NCBI Taxonomy" id="35688"/>
    <lineage>
        <taxon>Eukaryota</taxon>
        <taxon>Rhodophyta</taxon>
        <taxon>Bangiophyceae</taxon>
        <taxon>Porphyridiales</taxon>
        <taxon>Porphyridiaceae</taxon>
        <taxon>Porphyridium</taxon>
    </lineage>
</organism>
<feature type="compositionally biased region" description="Polar residues" evidence="5">
    <location>
        <begin position="303"/>
        <end position="315"/>
    </location>
</feature>